<evidence type="ECO:0000313" key="6">
    <source>
        <dbReference type="Proteomes" id="UP000092871"/>
    </source>
</evidence>
<dbReference type="Gene3D" id="3.40.190.100">
    <property type="entry name" value="Glycine betaine-binding periplasmic protein, domain 2"/>
    <property type="match status" value="1"/>
</dbReference>
<evidence type="ECO:0000313" key="4">
    <source>
        <dbReference type="EMBL" id="SBT19471.1"/>
    </source>
</evidence>
<dbReference type="CDD" id="cd13640">
    <property type="entry name" value="PBP2_ChoX"/>
    <property type="match status" value="1"/>
</dbReference>
<dbReference type="NCBIfam" id="TIGR03414">
    <property type="entry name" value="ABC_choline_bnd"/>
    <property type="match status" value="1"/>
</dbReference>
<feature type="chain" id="PRO_5008676934" evidence="1">
    <location>
        <begin position="26"/>
        <end position="314"/>
    </location>
</feature>
<proteinExistence type="predicted"/>
<dbReference type="EMBL" id="FLRA01000008">
    <property type="protein sequence ID" value="SBT17136.1"/>
    <property type="molecule type" value="Genomic_DNA"/>
</dbReference>
<evidence type="ECO:0000313" key="3">
    <source>
        <dbReference type="EMBL" id="SBT17136.1"/>
    </source>
</evidence>
<dbReference type="InterPro" id="IPR017783">
    <property type="entry name" value="ABC_choline_sub-bd"/>
</dbReference>
<dbReference type="AlphaFoldDB" id="A0A1C3JPS3"/>
<dbReference type="EMBL" id="FLRB01000001">
    <property type="protein sequence ID" value="SBT19471.1"/>
    <property type="molecule type" value="Genomic_DNA"/>
</dbReference>
<dbReference type="GO" id="GO:0022857">
    <property type="term" value="F:transmembrane transporter activity"/>
    <property type="evidence" value="ECO:0007669"/>
    <property type="project" value="InterPro"/>
</dbReference>
<keyword evidence="1" id="KW-0732">Signal</keyword>
<dbReference type="RefSeq" id="WP_067033499.1">
    <property type="nucleotide sequence ID" value="NZ_FLRA01000008.1"/>
</dbReference>
<name>A0A1C3JPS3_9GAMM</name>
<accession>A0A1C3JPS3</accession>
<dbReference type="GO" id="GO:0015871">
    <property type="term" value="P:choline transport"/>
    <property type="evidence" value="ECO:0007669"/>
    <property type="project" value="InterPro"/>
</dbReference>
<keyword evidence="5" id="KW-1185">Reference proteome</keyword>
<organism evidence="3 6">
    <name type="scientific">Marinomonas gallaica</name>
    <dbReference type="NCBI Taxonomy" id="1806667"/>
    <lineage>
        <taxon>Bacteria</taxon>
        <taxon>Pseudomonadati</taxon>
        <taxon>Pseudomonadota</taxon>
        <taxon>Gammaproteobacteria</taxon>
        <taxon>Oceanospirillales</taxon>
        <taxon>Oceanospirillaceae</taxon>
        <taxon>Marinomonas</taxon>
    </lineage>
</organism>
<evidence type="ECO:0000259" key="2">
    <source>
        <dbReference type="Pfam" id="PF04069"/>
    </source>
</evidence>
<dbReference type="OrthoDB" id="9787902at2"/>
<evidence type="ECO:0000313" key="5">
    <source>
        <dbReference type="Proteomes" id="UP000092840"/>
    </source>
</evidence>
<dbReference type="Pfam" id="PF04069">
    <property type="entry name" value="OpuAC"/>
    <property type="match status" value="1"/>
</dbReference>
<dbReference type="GO" id="GO:0043190">
    <property type="term" value="C:ATP-binding cassette (ABC) transporter complex"/>
    <property type="evidence" value="ECO:0007669"/>
    <property type="project" value="InterPro"/>
</dbReference>
<feature type="signal peptide" evidence="1">
    <location>
        <begin position="1"/>
        <end position="25"/>
    </location>
</feature>
<feature type="domain" description="ABC-type glycine betaine transport system substrate-binding" evidence="2">
    <location>
        <begin position="33"/>
        <end position="280"/>
    </location>
</feature>
<dbReference type="Proteomes" id="UP000092840">
    <property type="component" value="Unassembled WGS sequence"/>
</dbReference>
<protein>
    <submittedName>
        <fullName evidence="3">Glycine betaine/carnitine transport binding protein GbuC</fullName>
    </submittedName>
</protein>
<reference evidence="4 5" key="1">
    <citation type="submission" date="2016-06" db="EMBL/GenBank/DDBJ databases">
        <authorList>
            <person name="Rodrigo-Torres L."/>
            <person name="Arahal D.R."/>
        </authorList>
    </citation>
    <scope>NUCLEOTIDE SEQUENCE [LARGE SCALE GENOMIC DNA]</scope>
    <source>
        <strain evidence="4 5">CECT 5116</strain>
    </source>
</reference>
<dbReference type="SUPFAM" id="SSF53850">
    <property type="entry name" value="Periplasmic binding protein-like II"/>
    <property type="match status" value="1"/>
</dbReference>
<dbReference type="Gene3D" id="3.40.190.10">
    <property type="entry name" value="Periplasmic binding protein-like II"/>
    <property type="match status" value="1"/>
</dbReference>
<sequence length="314" mass="34932">MNTPKSNYIRCGILSSLFISTAAMSAPNFDCHKIRLAEPGWTDLAYTSGVTQLLLNQLGYDASVDILGMTVMLESMKNKDIDVMMGYWDPAMDAYIHPYLENGSIEVIAQNLAGAKYTYAVPQYVYDAGVTDINDLHKYADKFKSRLYGLEPGSNNIIIDAIEEGKYNLAGWKVVESSEQGMLSQLRRAVRRSQWIAFQAWAPHPMNVNFDIAYLKGTDDTYGPNFGGATVHTTARKGFASHCPNVGKLLENMTFTLDMENIGMSYILNEGMSTEEAAKKTIQANPEMLNTWLNGVKTRSGDDALPILQRYIQS</sequence>
<dbReference type="InterPro" id="IPR007210">
    <property type="entry name" value="ABC_Gly_betaine_transp_sub-bd"/>
</dbReference>
<dbReference type="GO" id="GO:0033265">
    <property type="term" value="F:choline binding"/>
    <property type="evidence" value="ECO:0007669"/>
    <property type="project" value="InterPro"/>
</dbReference>
<evidence type="ECO:0000256" key="1">
    <source>
        <dbReference type="SAM" id="SignalP"/>
    </source>
</evidence>
<dbReference type="Proteomes" id="UP000092871">
    <property type="component" value="Unassembled WGS sequence"/>
</dbReference>
<reference evidence="3 6" key="2">
    <citation type="submission" date="2016-06" db="EMBL/GenBank/DDBJ databases">
        <authorList>
            <person name="Kjaerup R.B."/>
            <person name="Dalgaard T.S."/>
            <person name="Juul-Madsen H.R."/>
        </authorList>
    </citation>
    <scope>NUCLEOTIDE SEQUENCE [LARGE SCALE GENOMIC DNA]</scope>
    <source>
        <strain evidence="3 6">CECT 5115</strain>
    </source>
</reference>
<dbReference type="GO" id="GO:0042597">
    <property type="term" value="C:periplasmic space"/>
    <property type="evidence" value="ECO:0007669"/>
    <property type="project" value="InterPro"/>
</dbReference>
<gene>
    <name evidence="3" type="primary">gbuC_2</name>
    <name evidence="4" type="synonym">gbuC_1</name>
    <name evidence="3" type="ORF">MGA5115_01226</name>
    <name evidence="4" type="ORF">MGA5116_00025</name>
</gene>